<dbReference type="InterPro" id="IPR001173">
    <property type="entry name" value="Glyco_trans_2-like"/>
</dbReference>
<comment type="similarity">
    <text evidence="1">Belongs to the glycosyltransferase 2 family.</text>
</comment>
<protein>
    <submittedName>
        <fullName evidence="6">Glycosyltransferase</fullName>
    </submittedName>
</protein>
<name>A0A7V1LMT4_CALAY</name>
<dbReference type="Pfam" id="PF00535">
    <property type="entry name" value="Glycos_transf_2"/>
    <property type="match status" value="1"/>
</dbReference>
<dbReference type="AlphaFoldDB" id="A0A7V1LMT4"/>
<dbReference type="Gene3D" id="3.90.550.10">
    <property type="entry name" value="Spore Coat Polysaccharide Biosynthesis Protein SpsA, Chain A"/>
    <property type="match status" value="1"/>
</dbReference>
<organism evidence="6">
    <name type="scientific">Caldithrix abyssi</name>
    <dbReference type="NCBI Taxonomy" id="187145"/>
    <lineage>
        <taxon>Bacteria</taxon>
        <taxon>Pseudomonadati</taxon>
        <taxon>Calditrichota</taxon>
        <taxon>Calditrichia</taxon>
        <taxon>Calditrichales</taxon>
        <taxon>Calditrichaceae</taxon>
        <taxon>Caldithrix</taxon>
    </lineage>
</organism>
<evidence type="ECO:0000256" key="1">
    <source>
        <dbReference type="ARBA" id="ARBA00006739"/>
    </source>
</evidence>
<proteinExistence type="inferred from homology"/>
<evidence type="ECO:0000256" key="2">
    <source>
        <dbReference type="ARBA" id="ARBA00022676"/>
    </source>
</evidence>
<comment type="caution">
    <text evidence="6">The sequence shown here is derived from an EMBL/GenBank/DDBJ whole genome shotgun (WGS) entry which is preliminary data.</text>
</comment>
<feature type="domain" description="Glycosyltransferase 2-like" evidence="5">
    <location>
        <begin position="42"/>
        <end position="213"/>
    </location>
</feature>
<dbReference type="SUPFAM" id="SSF53448">
    <property type="entry name" value="Nucleotide-diphospho-sugar transferases"/>
    <property type="match status" value="1"/>
</dbReference>
<keyword evidence="4" id="KW-1133">Transmembrane helix</keyword>
<dbReference type="PANTHER" id="PTHR43630">
    <property type="entry name" value="POLY-BETA-1,6-N-ACETYL-D-GLUCOSAMINE SYNTHASE"/>
    <property type="match status" value="1"/>
</dbReference>
<dbReference type="InterPro" id="IPR029044">
    <property type="entry name" value="Nucleotide-diphossugar_trans"/>
</dbReference>
<evidence type="ECO:0000256" key="3">
    <source>
        <dbReference type="ARBA" id="ARBA00022679"/>
    </source>
</evidence>
<feature type="non-terminal residue" evidence="6">
    <location>
        <position position="370"/>
    </location>
</feature>
<sequence>MIPLLLQLAFALALGYFFLILYLLRHESPQAGPPAVFPTIAVMVAFRNEEHQIRRCVEALKQLDYPRDCLTVFLLDDQSTDRSAAIVREAIEGLSYMRYVYVDHTLPGLNGKMNAVALGIKMTDAELIATTDADCAPNPEWLKKLSSHFDASTGMVSGFTTIAGDENGTLLNKMQQVDWLFIQALAVGAANGGKPISVIGNNLMYRRKLYQALGGYEAIGFSVDEDHALMKEIVTKTHYAVKYLDEPESVVVSHAYDRFMDFVNQRVRWARGGLNARPFAWLVVGASFLAHWLIPLLFFSGHYNIVTGTAIGMIVGVDYMMLKRHMRKLQLEQLRSSIIKYEVFQLIYTALIALIAPFRRRITWKGRSYT</sequence>
<dbReference type="Proteomes" id="UP000886005">
    <property type="component" value="Unassembled WGS sequence"/>
</dbReference>
<evidence type="ECO:0000259" key="5">
    <source>
        <dbReference type="Pfam" id="PF00535"/>
    </source>
</evidence>
<dbReference type="EMBL" id="DRLD01000262">
    <property type="protein sequence ID" value="HED10924.1"/>
    <property type="molecule type" value="Genomic_DNA"/>
</dbReference>
<dbReference type="PANTHER" id="PTHR43630:SF1">
    <property type="entry name" value="POLY-BETA-1,6-N-ACETYL-D-GLUCOSAMINE SYNTHASE"/>
    <property type="match status" value="1"/>
</dbReference>
<keyword evidence="2" id="KW-0328">Glycosyltransferase</keyword>
<feature type="transmembrane region" description="Helical" evidence="4">
    <location>
        <begin position="305"/>
        <end position="322"/>
    </location>
</feature>
<gene>
    <name evidence="6" type="ORF">ENJ10_09570</name>
</gene>
<feature type="transmembrane region" description="Helical" evidence="4">
    <location>
        <begin position="279"/>
        <end position="299"/>
    </location>
</feature>
<evidence type="ECO:0000313" key="6">
    <source>
        <dbReference type="EMBL" id="HED10924.1"/>
    </source>
</evidence>
<evidence type="ECO:0000256" key="4">
    <source>
        <dbReference type="SAM" id="Phobius"/>
    </source>
</evidence>
<feature type="transmembrane region" description="Helical" evidence="4">
    <location>
        <begin position="6"/>
        <end position="24"/>
    </location>
</feature>
<dbReference type="GO" id="GO:0016757">
    <property type="term" value="F:glycosyltransferase activity"/>
    <property type="evidence" value="ECO:0007669"/>
    <property type="project" value="UniProtKB-KW"/>
</dbReference>
<accession>A0A7V1LMT4</accession>
<keyword evidence="3" id="KW-0808">Transferase</keyword>
<keyword evidence="4" id="KW-0472">Membrane</keyword>
<feature type="transmembrane region" description="Helical" evidence="4">
    <location>
        <begin position="343"/>
        <end position="360"/>
    </location>
</feature>
<keyword evidence="4" id="KW-0812">Transmembrane</keyword>
<reference evidence="6" key="1">
    <citation type="journal article" date="2020" name="mSystems">
        <title>Genome- and Community-Level Interaction Insights into Carbon Utilization and Element Cycling Functions of Hydrothermarchaeota in Hydrothermal Sediment.</title>
        <authorList>
            <person name="Zhou Z."/>
            <person name="Liu Y."/>
            <person name="Xu W."/>
            <person name="Pan J."/>
            <person name="Luo Z.H."/>
            <person name="Li M."/>
        </authorList>
    </citation>
    <scope>NUCLEOTIDE SEQUENCE [LARGE SCALE GENOMIC DNA]</scope>
    <source>
        <strain evidence="6">HyVt-456</strain>
    </source>
</reference>